<dbReference type="GO" id="GO:0008270">
    <property type="term" value="F:zinc ion binding"/>
    <property type="evidence" value="ECO:0007669"/>
    <property type="project" value="UniProtKB-KW"/>
</dbReference>
<dbReference type="InterPro" id="IPR050952">
    <property type="entry name" value="TRIM-NHL_E3_ligases"/>
</dbReference>
<organism evidence="3 4">
    <name type="scientific">Oopsacas minuta</name>
    <dbReference type="NCBI Taxonomy" id="111878"/>
    <lineage>
        <taxon>Eukaryota</taxon>
        <taxon>Metazoa</taxon>
        <taxon>Porifera</taxon>
        <taxon>Hexactinellida</taxon>
        <taxon>Hexasterophora</taxon>
        <taxon>Lyssacinosida</taxon>
        <taxon>Leucopsacidae</taxon>
        <taxon>Oopsacas</taxon>
    </lineage>
</organism>
<dbReference type="InterPro" id="IPR001258">
    <property type="entry name" value="NHL_repeat"/>
</dbReference>
<evidence type="ECO:0000313" key="3">
    <source>
        <dbReference type="EMBL" id="KAI6658673.1"/>
    </source>
</evidence>
<dbReference type="PROSITE" id="PS51125">
    <property type="entry name" value="NHL"/>
    <property type="match status" value="2"/>
</dbReference>
<sequence length="389" mass="44733">MATKYAQEIPMNSFELTEQMIHSTFEKIIRIATERLDQLLAQLCDIKQDYLRKEVVRKKQLADLEKMIRHFNEISIQQNEIVKFQEEQMLQTRAEIHKYEKETPIPIPSLNTEGLDSLLKQMGKLGSIQHIAVPYRNKTKPIRRIGGKGSKKGELNFPIGLAIDGDKIYIADANNYRIQIFSTEGEFIHEFGKGQLDYPYGIALHNEWVFISDFGLHAVLKFSKTNYKLIQSVKEGVSYPHGLTTDTNGEVLVTDYMNNRIAVFSYDLEYIREIGKDKLRYPRDVKINNNKIFVAANNEINNIYIFSKSGDLLKSFIKLENGRGSICMCFDLYNNIIISDNWGKSINIFTKDGQLIHQIKCNNPTGIVVNNNFDIICACHSDDDVINIY</sequence>
<evidence type="ECO:0000313" key="4">
    <source>
        <dbReference type="Proteomes" id="UP001165289"/>
    </source>
</evidence>
<dbReference type="AlphaFoldDB" id="A0AAV7KCS7"/>
<name>A0AAV7KCS7_9METZ</name>
<feature type="repeat" description="NHL" evidence="2">
    <location>
        <begin position="238"/>
        <end position="267"/>
    </location>
</feature>
<reference evidence="3 4" key="1">
    <citation type="journal article" date="2023" name="BMC Biol.">
        <title>The compact genome of the sponge Oopsacas minuta (Hexactinellida) is lacking key metazoan core genes.</title>
        <authorList>
            <person name="Santini S."/>
            <person name="Schenkelaars Q."/>
            <person name="Jourda C."/>
            <person name="Duchesne M."/>
            <person name="Belahbib H."/>
            <person name="Rocher C."/>
            <person name="Selva M."/>
            <person name="Riesgo A."/>
            <person name="Vervoort M."/>
            <person name="Leys S.P."/>
            <person name="Kodjabachian L."/>
            <person name="Le Bivic A."/>
            <person name="Borchiellini C."/>
            <person name="Claverie J.M."/>
            <person name="Renard E."/>
        </authorList>
    </citation>
    <scope>NUCLEOTIDE SEQUENCE [LARGE SCALE GENOMIC DNA]</scope>
    <source>
        <strain evidence="3">SPO-2</strain>
    </source>
</reference>
<evidence type="ECO:0000256" key="2">
    <source>
        <dbReference type="PROSITE-ProRule" id="PRU00504"/>
    </source>
</evidence>
<dbReference type="EMBL" id="JAKMXF010000084">
    <property type="protein sequence ID" value="KAI6658673.1"/>
    <property type="molecule type" value="Genomic_DNA"/>
</dbReference>
<dbReference type="CDD" id="cd05819">
    <property type="entry name" value="NHL"/>
    <property type="match status" value="1"/>
</dbReference>
<dbReference type="Pfam" id="PF01436">
    <property type="entry name" value="NHL"/>
    <property type="match status" value="2"/>
</dbReference>
<dbReference type="PANTHER" id="PTHR24104">
    <property type="entry name" value="E3 UBIQUITIN-PROTEIN LIGASE NHLRC1-RELATED"/>
    <property type="match status" value="1"/>
</dbReference>
<dbReference type="GO" id="GO:0043161">
    <property type="term" value="P:proteasome-mediated ubiquitin-dependent protein catabolic process"/>
    <property type="evidence" value="ECO:0007669"/>
    <property type="project" value="TreeGrafter"/>
</dbReference>
<dbReference type="InterPro" id="IPR011042">
    <property type="entry name" value="6-blade_b-propeller_TolB-like"/>
</dbReference>
<dbReference type="Proteomes" id="UP001165289">
    <property type="component" value="Unassembled WGS sequence"/>
</dbReference>
<dbReference type="SUPFAM" id="SSF101898">
    <property type="entry name" value="NHL repeat"/>
    <property type="match status" value="1"/>
</dbReference>
<gene>
    <name evidence="3" type="ORF">LOD99_10990</name>
</gene>
<accession>A0AAV7KCS7</accession>
<protein>
    <submittedName>
        <fullName evidence="3">E3 ubiquitin-protein ligase TRIM71-like</fullName>
    </submittedName>
</protein>
<proteinExistence type="predicted"/>
<dbReference type="PANTHER" id="PTHR24104:SF25">
    <property type="entry name" value="PROTEIN LIN-41"/>
    <property type="match status" value="1"/>
</dbReference>
<evidence type="ECO:0000256" key="1">
    <source>
        <dbReference type="ARBA" id="ARBA00022737"/>
    </source>
</evidence>
<keyword evidence="1" id="KW-0677">Repeat</keyword>
<dbReference type="GO" id="GO:0061630">
    <property type="term" value="F:ubiquitin protein ligase activity"/>
    <property type="evidence" value="ECO:0007669"/>
    <property type="project" value="TreeGrafter"/>
</dbReference>
<comment type="caution">
    <text evidence="3">The sequence shown here is derived from an EMBL/GenBank/DDBJ whole genome shotgun (WGS) entry which is preliminary data.</text>
</comment>
<feature type="repeat" description="NHL" evidence="2">
    <location>
        <begin position="142"/>
        <end position="184"/>
    </location>
</feature>
<keyword evidence="4" id="KW-1185">Reference proteome</keyword>
<dbReference type="Gene3D" id="2.120.10.30">
    <property type="entry name" value="TolB, C-terminal domain"/>
    <property type="match status" value="2"/>
</dbReference>
<dbReference type="GO" id="GO:0000209">
    <property type="term" value="P:protein polyubiquitination"/>
    <property type="evidence" value="ECO:0007669"/>
    <property type="project" value="TreeGrafter"/>
</dbReference>